<proteinExistence type="predicted"/>
<dbReference type="InterPro" id="IPR036894">
    <property type="entry name" value="YbaB-like_sf"/>
</dbReference>
<protein>
    <submittedName>
        <fullName evidence="3">Uncharacterized protein conserved in bacteria</fullName>
    </submittedName>
</protein>
<organism evidence="3 4">
    <name type="scientific">Pelotomaculum thermopropionicum (strain DSM 13744 / JCM 10971 / SI)</name>
    <dbReference type="NCBI Taxonomy" id="370438"/>
    <lineage>
        <taxon>Bacteria</taxon>
        <taxon>Bacillati</taxon>
        <taxon>Bacillota</taxon>
        <taxon>Clostridia</taxon>
        <taxon>Eubacteriales</taxon>
        <taxon>Desulfotomaculaceae</taxon>
        <taxon>Pelotomaculum</taxon>
    </lineage>
</organism>
<dbReference type="PANTHER" id="PTHR33449:SF1">
    <property type="entry name" value="NUCLEOID-ASSOCIATED PROTEIN YBAB"/>
    <property type="match status" value="1"/>
</dbReference>
<evidence type="ECO:0000256" key="1">
    <source>
        <dbReference type="ARBA" id="ARBA00023125"/>
    </source>
</evidence>
<dbReference type="EMBL" id="AP009389">
    <property type="protein sequence ID" value="BAF58271.1"/>
    <property type="molecule type" value="Genomic_DNA"/>
</dbReference>
<dbReference type="KEGG" id="pth:PTH_0090"/>
<dbReference type="HOGENOM" id="CLU_140930_1_0_9"/>
<gene>
    <name evidence="3" type="ordered locus">PTH_0090</name>
</gene>
<evidence type="ECO:0000313" key="4">
    <source>
        <dbReference type="Proteomes" id="UP000006556"/>
    </source>
</evidence>
<name>A5D648_PELTS</name>
<sequence length="100" mass="10987">MINNMGAILTEVQRLQQELKNKTIEVSEGEGAFRVIINGHQEVLDARFSPSVLSPEKADELRAIVVRAVNRAINESKQMIKSELGKLTGGLNLPDISGLF</sequence>
<dbReference type="AlphaFoldDB" id="A5D648"/>
<dbReference type="SUPFAM" id="SSF82607">
    <property type="entry name" value="YbaB-like"/>
    <property type="match status" value="1"/>
</dbReference>
<dbReference type="GO" id="GO:0003677">
    <property type="term" value="F:DNA binding"/>
    <property type="evidence" value="ECO:0007669"/>
    <property type="project" value="UniProtKB-KW"/>
</dbReference>
<keyword evidence="1" id="KW-0238">DNA-binding</keyword>
<dbReference type="GO" id="GO:0005829">
    <property type="term" value="C:cytosol"/>
    <property type="evidence" value="ECO:0007669"/>
    <property type="project" value="TreeGrafter"/>
</dbReference>
<dbReference type="Proteomes" id="UP000006556">
    <property type="component" value="Chromosome"/>
</dbReference>
<keyword evidence="2" id="KW-0175">Coiled coil</keyword>
<dbReference type="PIRSF" id="PIRSF004555">
    <property type="entry name" value="UCP004555"/>
    <property type="match status" value="1"/>
</dbReference>
<feature type="coiled-coil region" evidence="2">
    <location>
        <begin position="5"/>
        <end position="32"/>
    </location>
</feature>
<accession>A5D648</accession>
<dbReference type="PANTHER" id="PTHR33449">
    <property type="entry name" value="NUCLEOID-ASSOCIATED PROTEIN YBAB"/>
    <property type="match status" value="1"/>
</dbReference>
<evidence type="ECO:0000256" key="2">
    <source>
        <dbReference type="SAM" id="Coils"/>
    </source>
</evidence>
<keyword evidence="4" id="KW-1185">Reference proteome</keyword>
<reference evidence="4" key="1">
    <citation type="journal article" date="2008" name="Genome Res.">
        <title>The genome of Pelotomaculum thermopropionicum reveals niche-associated evolution in anaerobic microbiota.</title>
        <authorList>
            <person name="Kosaka T."/>
            <person name="Kato S."/>
            <person name="Shimoyama T."/>
            <person name="Ishii S."/>
            <person name="Abe T."/>
            <person name="Watanabe K."/>
        </authorList>
    </citation>
    <scope>NUCLEOTIDE SEQUENCE [LARGE SCALE GENOMIC DNA]</scope>
    <source>
        <strain evidence="4">DSM 13744 / JCM 10971 / SI</strain>
    </source>
</reference>
<dbReference type="InterPro" id="IPR004401">
    <property type="entry name" value="YbaB/EbfC"/>
</dbReference>
<evidence type="ECO:0000313" key="3">
    <source>
        <dbReference type="EMBL" id="BAF58271.1"/>
    </source>
</evidence>
<dbReference type="NCBIfam" id="TIGR00103">
    <property type="entry name" value="DNA_YbaB_EbfC"/>
    <property type="match status" value="1"/>
</dbReference>
<dbReference type="STRING" id="370438.PTH_0090"/>
<dbReference type="Gene3D" id="3.30.1310.10">
    <property type="entry name" value="Nucleoid-associated protein YbaB-like domain"/>
    <property type="match status" value="1"/>
</dbReference>
<dbReference type="Pfam" id="PF02575">
    <property type="entry name" value="YbaB_DNA_bd"/>
    <property type="match status" value="1"/>
</dbReference>
<dbReference type="eggNOG" id="COG0718">
    <property type="taxonomic scope" value="Bacteria"/>
</dbReference>